<dbReference type="OrthoDB" id="6144240at2759"/>
<sequence length="362" mass="40645">MVPNSHLWLLEFGFFPATTPRETVTTGGLNQVRVSGAVCASTPVARELARYKLDIAVLSETRFSEQEQLKEVGAGYTSSWSGRPKAERHDAGVTFTTRNVILGRLPCLPQGINYHLMSLSLPLRGDQFTTIISTYAPPMTSSDAVKDKFYEDLHALLVTVPKADKLIVLGDFKTRVGTGHAAWQGVLGPHGFDHVDAPSVAALAAAGNVLIRRRDRQDVMVTKAIRDDNGWTDHRLVLSQMRLRLQRQRRPQYNPETGGRVCSTVETRWCQLRNVIQSTALKVLGRARHQHQDWFDDNGANISNLLAEKNQIHKAYMDFRSDATKTAFFSCCRLVKQWLREIQDVCMVRKAREIQGCVDAMK</sequence>
<dbReference type="Proteomes" id="UP000275846">
    <property type="component" value="Unassembled WGS sequence"/>
</dbReference>
<gene>
    <name evidence="1" type="ORF">SSLN_LOCUS3437</name>
</gene>
<dbReference type="EMBL" id="UYSU01032538">
    <property type="protein sequence ID" value="VDL89822.1"/>
    <property type="molecule type" value="Genomic_DNA"/>
</dbReference>
<protein>
    <recommendedName>
        <fullName evidence="3">Endo/exonuclease/phosphatase domain-containing protein</fullName>
    </recommendedName>
</protein>
<keyword evidence="2" id="KW-1185">Reference proteome</keyword>
<reference evidence="1 2" key="1">
    <citation type="submission" date="2018-11" db="EMBL/GenBank/DDBJ databases">
        <authorList>
            <consortium name="Pathogen Informatics"/>
        </authorList>
    </citation>
    <scope>NUCLEOTIDE SEQUENCE [LARGE SCALE GENOMIC DNA]</scope>
    <source>
        <strain evidence="1 2">NST_G2</strain>
    </source>
</reference>
<dbReference type="SUPFAM" id="SSF56219">
    <property type="entry name" value="DNase I-like"/>
    <property type="match status" value="1"/>
</dbReference>
<dbReference type="STRING" id="70667.A0A3P7BU18"/>
<evidence type="ECO:0000313" key="2">
    <source>
        <dbReference type="Proteomes" id="UP000275846"/>
    </source>
</evidence>
<evidence type="ECO:0008006" key="3">
    <source>
        <dbReference type="Google" id="ProtNLM"/>
    </source>
</evidence>
<proteinExistence type="predicted"/>
<evidence type="ECO:0000313" key="1">
    <source>
        <dbReference type="EMBL" id="VDL89822.1"/>
    </source>
</evidence>
<organism evidence="1 2">
    <name type="scientific">Schistocephalus solidus</name>
    <name type="common">Tapeworm</name>
    <dbReference type="NCBI Taxonomy" id="70667"/>
    <lineage>
        <taxon>Eukaryota</taxon>
        <taxon>Metazoa</taxon>
        <taxon>Spiralia</taxon>
        <taxon>Lophotrochozoa</taxon>
        <taxon>Platyhelminthes</taxon>
        <taxon>Cestoda</taxon>
        <taxon>Eucestoda</taxon>
        <taxon>Diphyllobothriidea</taxon>
        <taxon>Diphyllobothriidae</taxon>
        <taxon>Schistocephalus</taxon>
    </lineage>
</organism>
<dbReference type="AlphaFoldDB" id="A0A3P7BU18"/>
<dbReference type="Gene3D" id="3.60.10.10">
    <property type="entry name" value="Endonuclease/exonuclease/phosphatase"/>
    <property type="match status" value="1"/>
</dbReference>
<name>A0A3P7BU18_SCHSO</name>
<accession>A0A3P7BU18</accession>
<dbReference type="InterPro" id="IPR036691">
    <property type="entry name" value="Endo/exonu/phosph_ase_sf"/>
</dbReference>